<dbReference type="InterPro" id="IPR019239">
    <property type="entry name" value="VapB_antitoxin"/>
</dbReference>
<keyword evidence="3" id="KW-1185">Reference proteome</keyword>
<reference evidence="2 3" key="1">
    <citation type="submission" date="2019-06" db="EMBL/GenBank/DDBJ databases">
        <title>Sequencing the genomes of 1000 actinobacteria strains.</title>
        <authorList>
            <person name="Klenk H.-P."/>
        </authorList>
    </citation>
    <scope>NUCLEOTIDE SEQUENCE [LARGE SCALE GENOMIC DNA]</scope>
    <source>
        <strain evidence="2 3">DSM 18935</strain>
    </source>
</reference>
<dbReference type="RefSeq" id="WP_144855061.1">
    <property type="nucleotide sequence ID" value="NZ_BAAAYT010000006.1"/>
</dbReference>
<dbReference type="AlphaFoldDB" id="A0A560WGJ1"/>
<dbReference type="Pfam" id="PF09957">
    <property type="entry name" value="VapB_antitoxin"/>
    <property type="match status" value="1"/>
</dbReference>
<feature type="compositionally biased region" description="Basic and acidic residues" evidence="1">
    <location>
        <begin position="59"/>
        <end position="73"/>
    </location>
</feature>
<evidence type="ECO:0008006" key="4">
    <source>
        <dbReference type="Google" id="ProtNLM"/>
    </source>
</evidence>
<organism evidence="2 3">
    <name type="scientific">Marihabitans asiaticum</name>
    <dbReference type="NCBI Taxonomy" id="415218"/>
    <lineage>
        <taxon>Bacteria</taxon>
        <taxon>Bacillati</taxon>
        <taxon>Actinomycetota</taxon>
        <taxon>Actinomycetes</taxon>
        <taxon>Micrococcales</taxon>
        <taxon>Intrasporangiaceae</taxon>
        <taxon>Marihabitans</taxon>
    </lineage>
</organism>
<gene>
    <name evidence="2" type="ORF">FB557_0338</name>
</gene>
<evidence type="ECO:0000313" key="3">
    <source>
        <dbReference type="Proteomes" id="UP000315628"/>
    </source>
</evidence>
<accession>A0A560WGJ1</accession>
<dbReference type="SUPFAM" id="SSF47598">
    <property type="entry name" value="Ribbon-helix-helix"/>
    <property type="match status" value="1"/>
</dbReference>
<dbReference type="Proteomes" id="UP000315628">
    <property type="component" value="Unassembled WGS sequence"/>
</dbReference>
<comment type="caution">
    <text evidence="2">The sequence shown here is derived from an EMBL/GenBank/DDBJ whole genome shotgun (WGS) entry which is preliminary data.</text>
</comment>
<dbReference type="OrthoDB" id="9813767at2"/>
<dbReference type="InterPro" id="IPR010985">
    <property type="entry name" value="Ribbon_hlx_hlx"/>
</dbReference>
<protein>
    <recommendedName>
        <fullName evidence="4">VapB protein of antitoxin of type II toxin-antitoxin system</fullName>
    </recommendedName>
</protein>
<dbReference type="GO" id="GO:0006355">
    <property type="term" value="P:regulation of DNA-templated transcription"/>
    <property type="evidence" value="ECO:0007669"/>
    <property type="project" value="InterPro"/>
</dbReference>
<evidence type="ECO:0000313" key="2">
    <source>
        <dbReference type="EMBL" id="TWD16801.1"/>
    </source>
</evidence>
<sequence>MRTTVTIDDGLLAEAKILAAREHRTIGSVLEESLQDLLDRRAVRGPVPAGLPTFTPERPGLRDGVDLEDRDTMDQLLEGEGGARALP</sequence>
<feature type="region of interest" description="Disordered" evidence="1">
    <location>
        <begin position="47"/>
        <end position="87"/>
    </location>
</feature>
<evidence type="ECO:0000256" key="1">
    <source>
        <dbReference type="SAM" id="MobiDB-lite"/>
    </source>
</evidence>
<proteinExistence type="predicted"/>
<dbReference type="EMBL" id="VIUW01000001">
    <property type="protein sequence ID" value="TWD16801.1"/>
    <property type="molecule type" value="Genomic_DNA"/>
</dbReference>
<name>A0A560WGJ1_9MICO</name>